<evidence type="ECO:0000256" key="11">
    <source>
        <dbReference type="SAM" id="Phobius"/>
    </source>
</evidence>
<dbReference type="PRINTS" id="PR00344">
    <property type="entry name" value="BCTRLSENSOR"/>
</dbReference>
<dbReference type="OrthoDB" id="9796330at2"/>
<keyword evidence="5" id="KW-0808">Transferase</keyword>
<keyword evidence="10 11" id="KW-0472">Membrane</keyword>
<sequence length="443" mass="51030">MDTFLKKNKKSVVLNLTIIYTSIIIIILLAVIFSMRYFVEIMSIKSYATILKQQIEKVSEPNPIMGRTMGKMMGNILHDTERLKRSIISNRVIILDGIILNDPYGIVDEKIFNLNKAYAAYQKDGIYYIFVKTKIFDNSTLIIGGPSLEYTAVIKTFNSLALNLSLISILVSLLVSYYFAKRSLRPLLDISKEISEINVETLNKRIPEQKFVEFHKLAENINSMLEKIDKGYELQKQFVSDVSHELRTPLTSIIGYIKLIERWGKDEEKIFFESLENIKESSNYLKEMIENLLLLTKTEEEIKFEKINIKEVVEKIISIYKNEGIKINTDLKDLYIETNKDYLSILLKVIIENAIKFTKLNSEDEIFVKINNNSIEIVDKGPGIEKDEIPKIFERFYKSDKSRSVKGFGLGLSIAKKISEKINVKIEIISDMGKGSTFKIKFS</sequence>
<protein>
    <recommendedName>
        <fullName evidence="3">histidine kinase</fullName>
        <ecNumber evidence="3">2.7.13.3</ecNumber>
    </recommendedName>
</protein>
<evidence type="ECO:0000256" key="4">
    <source>
        <dbReference type="ARBA" id="ARBA00022553"/>
    </source>
</evidence>
<reference evidence="14" key="1">
    <citation type="submission" date="2016-11" db="EMBL/GenBank/DDBJ databases">
        <authorList>
            <person name="Varghese N."/>
            <person name="Submissions S."/>
        </authorList>
    </citation>
    <scope>NUCLEOTIDE SEQUENCE [LARGE SCALE GENOMIC DNA]</scope>
    <source>
        <strain evidence="14">DSM 16785</strain>
    </source>
</reference>
<gene>
    <name evidence="14" type="ORF">SAMN02745164_00334</name>
</gene>
<proteinExistence type="predicted"/>
<dbReference type="InterPro" id="IPR005467">
    <property type="entry name" value="His_kinase_dom"/>
</dbReference>
<evidence type="ECO:0000259" key="12">
    <source>
        <dbReference type="PROSITE" id="PS50109"/>
    </source>
</evidence>
<dbReference type="PROSITE" id="PS50109">
    <property type="entry name" value="HIS_KIN"/>
    <property type="match status" value="1"/>
</dbReference>
<accession>A0A1M4T1J3</accession>
<dbReference type="PANTHER" id="PTHR45528:SF12">
    <property type="entry name" value="SENSOR HISTIDINE KINASE ARSS"/>
    <property type="match status" value="1"/>
</dbReference>
<dbReference type="SUPFAM" id="SSF47384">
    <property type="entry name" value="Homodimeric domain of signal transducing histidine kinase"/>
    <property type="match status" value="1"/>
</dbReference>
<dbReference type="EMBL" id="FQUI01000003">
    <property type="protein sequence ID" value="SHE38250.1"/>
    <property type="molecule type" value="Genomic_DNA"/>
</dbReference>
<keyword evidence="7 14" id="KW-0418">Kinase</keyword>
<keyword evidence="6 11" id="KW-0812">Transmembrane</keyword>
<dbReference type="InterPro" id="IPR036890">
    <property type="entry name" value="HATPase_C_sf"/>
</dbReference>
<evidence type="ECO:0000256" key="3">
    <source>
        <dbReference type="ARBA" id="ARBA00012438"/>
    </source>
</evidence>
<dbReference type="Gene3D" id="6.10.340.10">
    <property type="match status" value="1"/>
</dbReference>
<dbReference type="AlphaFoldDB" id="A0A1M4T1J3"/>
<evidence type="ECO:0000313" key="14">
    <source>
        <dbReference type="EMBL" id="SHE38250.1"/>
    </source>
</evidence>
<dbReference type="GO" id="GO:0000155">
    <property type="term" value="F:phosphorelay sensor kinase activity"/>
    <property type="evidence" value="ECO:0007669"/>
    <property type="project" value="InterPro"/>
</dbReference>
<feature type="domain" description="Histidine kinase" evidence="12">
    <location>
        <begin position="241"/>
        <end position="443"/>
    </location>
</feature>
<evidence type="ECO:0000256" key="6">
    <source>
        <dbReference type="ARBA" id="ARBA00022692"/>
    </source>
</evidence>
<dbReference type="CDD" id="cd00075">
    <property type="entry name" value="HATPase"/>
    <property type="match status" value="1"/>
</dbReference>
<evidence type="ECO:0000256" key="7">
    <source>
        <dbReference type="ARBA" id="ARBA00022777"/>
    </source>
</evidence>
<organism evidence="14 15">
    <name type="scientific">Marinitoga hydrogenitolerans (strain DSM 16785 / JCM 12826 / AT1271)</name>
    <dbReference type="NCBI Taxonomy" id="1122195"/>
    <lineage>
        <taxon>Bacteria</taxon>
        <taxon>Thermotogati</taxon>
        <taxon>Thermotogota</taxon>
        <taxon>Thermotogae</taxon>
        <taxon>Petrotogales</taxon>
        <taxon>Petrotogaceae</taxon>
        <taxon>Marinitoga</taxon>
    </lineage>
</organism>
<keyword evidence="15" id="KW-1185">Reference proteome</keyword>
<dbReference type="RefSeq" id="WP_072862772.1">
    <property type="nucleotide sequence ID" value="NZ_FQUI01000003.1"/>
</dbReference>
<comment type="caution">
    <text evidence="14">The sequence shown here is derived from an EMBL/GenBank/DDBJ whole genome shotgun (WGS) entry which is preliminary data.</text>
</comment>
<dbReference type="PROSITE" id="PS50885">
    <property type="entry name" value="HAMP"/>
    <property type="match status" value="1"/>
</dbReference>
<name>A0A1M4T1J3_MARH1</name>
<dbReference type="PANTHER" id="PTHR45528">
    <property type="entry name" value="SENSOR HISTIDINE KINASE CPXA"/>
    <property type="match status" value="1"/>
</dbReference>
<dbReference type="Pfam" id="PF02518">
    <property type="entry name" value="HATPase_c"/>
    <property type="match status" value="1"/>
</dbReference>
<evidence type="ECO:0000256" key="2">
    <source>
        <dbReference type="ARBA" id="ARBA00004141"/>
    </source>
</evidence>
<dbReference type="Pfam" id="PF00512">
    <property type="entry name" value="HisKA"/>
    <property type="match status" value="1"/>
</dbReference>
<dbReference type="SUPFAM" id="SSF55874">
    <property type="entry name" value="ATPase domain of HSP90 chaperone/DNA topoisomerase II/histidine kinase"/>
    <property type="match status" value="1"/>
</dbReference>
<dbReference type="SMART" id="SM00387">
    <property type="entry name" value="HATPase_c"/>
    <property type="match status" value="1"/>
</dbReference>
<dbReference type="GO" id="GO:0016020">
    <property type="term" value="C:membrane"/>
    <property type="evidence" value="ECO:0007669"/>
    <property type="project" value="UniProtKB-SubCell"/>
</dbReference>
<keyword evidence="9" id="KW-0902">Two-component regulatory system</keyword>
<dbReference type="CDD" id="cd00082">
    <property type="entry name" value="HisKA"/>
    <property type="match status" value="1"/>
</dbReference>
<feature type="domain" description="HAMP" evidence="13">
    <location>
        <begin position="181"/>
        <end position="233"/>
    </location>
</feature>
<keyword evidence="4" id="KW-0597">Phosphoprotein</keyword>
<evidence type="ECO:0000256" key="1">
    <source>
        <dbReference type="ARBA" id="ARBA00000085"/>
    </source>
</evidence>
<dbReference type="STRING" id="1122195.SAMN02745164_00334"/>
<keyword evidence="8 11" id="KW-1133">Transmembrane helix</keyword>
<dbReference type="InterPro" id="IPR003594">
    <property type="entry name" value="HATPase_dom"/>
</dbReference>
<dbReference type="Proteomes" id="UP000184334">
    <property type="component" value="Unassembled WGS sequence"/>
</dbReference>
<dbReference type="EC" id="2.7.13.3" evidence="3"/>
<dbReference type="InterPro" id="IPR004358">
    <property type="entry name" value="Sig_transdc_His_kin-like_C"/>
</dbReference>
<evidence type="ECO:0000256" key="9">
    <source>
        <dbReference type="ARBA" id="ARBA00023012"/>
    </source>
</evidence>
<feature type="transmembrane region" description="Helical" evidence="11">
    <location>
        <begin position="12"/>
        <end position="33"/>
    </location>
</feature>
<dbReference type="InterPro" id="IPR003661">
    <property type="entry name" value="HisK_dim/P_dom"/>
</dbReference>
<dbReference type="InterPro" id="IPR050398">
    <property type="entry name" value="HssS/ArlS-like"/>
</dbReference>
<comment type="subcellular location">
    <subcellularLocation>
        <location evidence="2">Membrane</location>
        <topology evidence="2">Multi-pass membrane protein</topology>
    </subcellularLocation>
</comment>
<evidence type="ECO:0000313" key="15">
    <source>
        <dbReference type="Proteomes" id="UP000184334"/>
    </source>
</evidence>
<dbReference type="InterPro" id="IPR036097">
    <property type="entry name" value="HisK_dim/P_sf"/>
</dbReference>
<evidence type="ECO:0000256" key="5">
    <source>
        <dbReference type="ARBA" id="ARBA00022679"/>
    </source>
</evidence>
<dbReference type="SMART" id="SM00388">
    <property type="entry name" value="HisKA"/>
    <property type="match status" value="1"/>
</dbReference>
<comment type="catalytic activity">
    <reaction evidence="1">
        <text>ATP + protein L-histidine = ADP + protein N-phospho-L-histidine.</text>
        <dbReference type="EC" id="2.7.13.3"/>
    </reaction>
</comment>
<evidence type="ECO:0000259" key="13">
    <source>
        <dbReference type="PROSITE" id="PS50885"/>
    </source>
</evidence>
<dbReference type="Gene3D" id="1.10.287.130">
    <property type="match status" value="1"/>
</dbReference>
<dbReference type="Gene3D" id="3.30.565.10">
    <property type="entry name" value="Histidine kinase-like ATPase, C-terminal domain"/>
    <property type="match status" value="1"/>
</dbReference>
<evidence type="ECO:0000256" key="8">
    <source>
        <dbReference type="ARBA" id="ARBA00022989"/>
    </source>
</evidence>
<evidence type="ECO:0000256" key="10">
    <source>
        <dbReference type="ARBA" id="ARBA00023136"/>
    </source>
</evidence>
<dbReference type="FunFam" id="1.10.287.130:FF:000001">
    <property type="entry name" value="Two-component sensor histidine kinase"/>
    <property type="match status" value="1"/>
</dbReference>
<dbReference type="InterPro" id="IPR003660">
    <property type="entry name" value="HAMP_dom"/>
</dbReference>